<proteinExistence type="predicted"/>
<dbReference type="PANTHER" id="PTHR42878:SF15">
    <property type="entry name" value="BACTERIOPHYTOCHROME"/>
    <property type="match status" value="1"/>
</dbReference>
<dbReference type="SUPFAM" id="SSF55874">
    <property type="entry name" value="ATPase domain of HSP90 chaperone/DNA topoisomerase II/histidine kinase"/>
    <property type="match status" value="1"/>
</dbReference>
<evidence type="ECO:0000313" key="7">
    <source>
        <dbReference type="EMBL" id="VFB04957.1"/>
    </source>
</evidence>
<dbReference type="InterPro" id="IPR050351">
    <property type="entry name" value="BphY/WalK/GraS-like"/>
</dbReference>
<keyword evidence="3" id="KW-0597">Phosphoprotein</keyword>
<dbReference type="KEGG" id="ctai:NCTC12078_03011"/>
<dbReference type="SMART" id="SM00388">
    <property type="entry name" value="HisKA"/>
    <property type="match status" value="1"/>
</dbReference>
<dbReference type="GO" id="GO:0007234">
    <property type="term" value="P:osmosensory signaling via phosphorelay pathway"/>
    <property type="evidence" value="ECO:0007669"/>
    <property type="project" value="TreeGrafter"/>
</dbReference>
<dbReference type="CDD" id="cd00082">
    <property type="entry name" value="HisKA"/>
    <property type="match status" value="1"/>
</dbReference>
<accession>A0A4U8WES5</accession>
<dbReference type="GO" id="GO:0006355">
    <property type="term" value="P:regulation of DNA-templated transcription"/>
    <property type="evidence" value="ECO:0007669"/>
    <property type="project" value="InterPro"/>
</dbReference>
<evidence type="ECO:0000256" key="5">
    <source>
        <dbReference type="ARBA" id="ARBA00022777"/>
    </source>
</evidence>
<dbReference type="RefSeq" id="WP_198418293.1">
    <property type="nucleotide sequence ID" value="NZ_LR215974.1"/>
</dbReference>
<dbReference type="InterPro" id="IPR036890">
    <property type="entry name" value="HATPase_C_sf"/>
</dbReference>
<dbReference type="SUPFAM" id="SSF47384">
    <property type="entry name" value="Homodimeric domain of signal transducing histidine kinase"/>
    <property type="match status" value="1"/>
</dbReference>
<evidence type="ECO:0000259" key="6">
    <source>
        <dbReference type="PROSITE" id="PS50109"/>
    </source>
</evidence>
<name>A0A4U8WES5_9FLAO</name>
<organism evidence="7 8">
    <name type="scientific">Chryseobacterium taihuense</name>
    <dbReference type="NCBI Taxonomy" id="1141221"/>
    <lineage>
        <taxon>Bacteria</taxon>
        <taxon>Pseudomonadati</taxon>
        <taxon>Bacteroidota</taxon>
        <taxon>Flavobacteriia</taxon>
        <taxon>Flavobacteriales</taxon>
        <taxon>Weeksellaceae</taxon>
        <taxon>Chryseobacterium group</taxon>
        <taxon>Chryseobacterium</taxon>
    </lineage>
</organism>
<reference evidence="7 8" key="1">
    <citation type="submission" date="2019-02" db="EMBL/GenBank/DDBJ databases">
        <authorList>
            <consortium name="Pathogen Informatics"/>
        </authorList>
    </citation>
    <scope>NUCLEOTIDE SEQUENCE [LARGE SCALE GENOMIC DNA]</scope>
    <source>
        <strain evidence="7 8">3012STDY6944375</strain>
    </source>
</reference>
<evidence type="ECO:0000256" key="2">
    <source>
        <dbReference type="ARBA" id="ARBA00012438"/>
    </source>
</evidence>
<dbReference type="InterPro" id="IPR036097">
    <property type="entry name" value="HisK_dim/P_sf"/>
</dbReference>
<sequence>MVFLIKHDYGKYALGLVPSDEIVQEIDGLILESSYDALYSTNTFDHPSPESRSNSSSFLPGIVRVDILPSSGWYLYAFRKERIVEETWAGKPEKVIRYDSQNDVSFASPRTSFEAWIETTKGKAEPWKNTELQFLKDISRIVQHSIAQRGGEIEELNKELIRSNNALETFGYTLTHDLKNPLTSIQLSAQMFLRKKEMSDDLKLKLAENIIESSKLINDMMDKVYKMSQVSNVEFDFELIDPQPKILSIAENSKYQYEVLNLQFELGDCIPVWGERTLVYQLFLNIVGNAIKYSSKSSSPKVEVYSESIETSTVYYIKDNGIGMDLTDNSNIFEIFKRMPNTEGFEGSGIGLSIVKRIADKLHAKISVESKLNLGTIFRIEFQKNIE</sequence>
<dbReference type="Gene3D" id="3.30.450.270">
    <property type="match status" value="1"/>
</dbReference>
<feature type="domain" description="Histidine kinase" evidence="6">
    <location>
        <begin position="173"/>
        <end position="386"/>
    </location>
</feature>
<dbReference type="InterPro" id="IPR003661">
    <property type="entry name" value="HisK_dim/P_dom"/>
</dbReference>
<evidence type="ECO:0000313" key="8">
    <source>
        <dbReference type="Proteomes" id="UP000290013"/>
    </source>
</evidence>
<dbReference type="InterPro" id="IPR043150">
    <property type="entry name" value="Phytochrome_PHY_sf"/>
</dbReference>
<dbReference type="InterPro" id="IPR013515">
    <property type="entry name" value="Phytochrome_cen-reg"/>
</dbReference>
<dbReference type="EMBL" id="LR215974">
    <property type="protein sequence ID" value="VFB04957.1"/>
    <property type="molecule type" value="Genomic_DNA"/>
</dbReference>
<dbReference type="AlphaFoldDB" id="A0A4U8WES5"/>
<dbReference type="Pfam" id="PF00512">
    <property type="entry name" value="HisKA"/>
    <property type="match status" value="1"/>
</dbReference>
<dbReference type="SUPFAM" id="SSF55781">
    <property type="entry name" value="GAF domain-like"/>
    <property type="match status" value="1"/>
</dbReference>
<dbReference type="InterPro" id="IPR003594">
    <property type="entry name" value="HATPase_dom"/>
</dbReference>
<dbReference type="Gene3D" id="3.30.565.10">
    <property type="entry name" value="Histidine kinase-like ATPase, C-terminal domain"/>
    <property type="match status" value="1"/>
</dbReference>
<keyword evidence="4 7" id="KW-0808">Transferase</keyword>
<evidence type="ECO:0000256" key="3">
    <source>
        <dbReference type="ARBA" id="ARBA00022553"/>
    </source>
</evidence>
<evidence type="ECO:0000256" key="1">
    <source>
        <dbReference type="ARBA" id="ARBA00000085"/>
    </source>
</evidence>
<comment type="catalytic activity">
    <reaction evidence="1">
        <text>ATP + protein L-histidine = ADP + protein N-phospho-L-histidine.</text>
        <dbReference type="EC" id="2.7.13.3"/>
    </reaction>
</comment>
<protein>
    <recommendedName>
        <fullName evidence="2">histidine kinase</fullName>
        <ecNumber evidence="2">2.7.13.3</ecNumber>
    </recommendedName>
</protein>
<evidence type="ECO:0000256" key="4">
    <source>
        <dbReference type="ARBA" id="ARBA00022679"/>
    </source>
</evidence>
<dbReference type="Pfam" id="PF00360">
    <property type="entry name" value="PHY"/>
    <property type="match status" value="1"/>
</dbReference>
<dbReference type="GO" id="GO:0009584">
    <property type="term" value="P:detection of visible light"/>
    <property type="evidence" value="ECO:0007669"/>
    <property type="project" value="InterPro"/>
</dbReference>
<dbReference type="Proteomes" id="UP000290013">
    <property type="component" value="Chromosome"/>
</dbReference>
<dbReference type="GO" id="GO:0000156">
    <property type="term" value="F:phosphorelay response regulator activity"/>
    <property type="evidence" value="ECO:0007669"/>
    <property type="project" value="TreeGrafter"/>
</dbReference>
<dbReference type="GO" id="GO:0030295">
    <property type="term" value="F:protein kinase activator activity"/>
    <property type="evidence" value="ECO:0007669"/>
    <property type="project" value="TreeGrafter"/>
</dbReference>
<dbReference type="PANTHER" id="PTHR42878">
    <property type="entry name" value="TWO-COMPONENT HISTIDINE KINASE"/>
    <property type="match status" value="1"/>
</dbReference>
<dbReference type="Gene3D" id="1.10.287.130">
    <property type="match status" value="1"/>
</dbReference>
<dbReference type="PRINTS" id="PR00344">
    <property type="entry name" value="BCTRLSENSOR"/>
</dbReference>
<dbReference type="PROSITE" id="PS50109">
    <property type="entry name" value="HIS_KIN"/>
    <property type="match status" value="1"/>
</dbReference>
<keyword evidence="5" id="KW-0418">Kinase</keyword>
<dbReference type="GO" id="GO:0000155">
    <property type="term" value="F:phosphorelay sensor kinase activity"/>
    <property type="evidence" value="ECO:0007669"/>
    <property type="project" value="InterPro"/>
</dbReference>
<gene>
    <name evidence="7" type="primary">cph1_2</name>
    <name evidence="7" type="ORF">NCTC12078_03011</name>
</gene>
<dbReference type="InterPro" id="IPR005467">
    <property type="entry name" value="His_kinase_dom"/>
</dbReference>
<dbReference type="InterPro" id="IPR004358">
    <property type="entry name" value="Sig_transdc_His_kin-like_C"/>
</dbReference>
<dbReference type="SMART" id="SM00387">
    <property type="entry name" value="HATPase_c"/>
    <property type="match status" value="1"/>
</dbReference>
<dbReference type="EC" id="2.7.13.3" evidence="2"/>
<dbReference type="Pfam" id="PF02518">
    <property type="entry name" value="HATPase_c"/>
    <property type="match status" value="1"/>
</dbReference>